<dbReference type="Proteomes" id="UP000434223">
    <property type="component" value="Unassembled WGS sequence"/>
</dbReference>
<accession>A0AAW9WLH6</accession>
<evidence type="ECO:0000313" key="2">
    <source>
        <dbReference type="Proteomes" id="UP000434223"/>
    </source>
</evidence>
<gene>
    <name evidence="1" type="ORF">GNE07_17805</name>
</gene>
<dbReference type="EMBL" id="WNME01000012">
    <property type="protein sequence ID" value="MUB64887.1"/>
    <property type="molecule type" value="Genomic_DNA"/>
</dbReference>
<sequence>MGQKDISLARYFEDESRYADLINGFIFGGKQVVSGNDIQDLDSRVTGLMSKIKKGFKVQKYRDSVRKVVLGLGFAIIGLENQDRVHYAMPIRIMLEDAAGYDKQMRQIQKHHRNKRDLQKEEFLSGFTIHDKVYPVITICIYYGDKPYNGATELYQIMEYETLPDKLKPFLNNYKIHVLEIKRFHDIDCFQTDLREVFGFIQRSGSPDEERKFTFENREKFQELDEDAFDVITTVTNSKELELLKNEYQDERGKINMCEAILGMIEAGRVEGRTEGEVKGEAKIVAMIRRKYDKKKNLLIISDELELDYSYVKEVIDLINTYPDWTDLQIGETLIKQ</sequence>
<comment type="caution">
    <text evidence="1">The sequence shown here is derived from an EMBL/GenBank/DDBJ whole genome shotgun (WGS) entry which is preliminary data.</text>
</comment>
<dbReference type="RefSeq" id="WP_055649405.1">
    <property type="nucleotide sequence ID" value="NZ_CZAZ01000004.1"/>
</dbReference>
<name>A0AAW9WLH6_9FIRM</name>
<dbReference type="AlphaFoldDB" id="A0AAW9WLH6"/>
<proteinExistence type="predicted"/>
<reference evidence="1 2" key="1">
    <citation type="submission" date="2019-09" db="EMBL/GenBank/DDBJ databases">
        <title>Draft genome sequencing of Hungatella hathewayi 123Y-2.</title>
        <authorList>
            <person name="Lv Q."/>
            <person name="Li S."/>
        </authorList>
    </citation>
    <scope>NUCLEOTIDE SEQUENCE [LARGE SCALE GENOMIC DNA]</scope>
    <source>
        <strain evidence="1 2">123Y-2</strain>
    </source>
</reference>
<protein>
    <submittedName>
        <fullName evidence="1">Transposase</fullName>
    </submittedName>
</protein>
<evidence type="ECO:0000313" key="1">
    <source>
        <dbReference type="EMBL" id="MUB64887.1"/>
    </source>
</evidence>
<organism evidence="1 2">
    <name type="scientific">Hungatella hathewayi</name>
    <dbReference type="NCBI Taxonomy" id="154046"/>
    <lineage>
        <taxon>Bacteria</taxon>
        <taxon>Bacillati</taxon>
        <taxon>Bacillota</taxon>
        <taxon>Clostridia</taxon>
        <taxon>Lachnospirales</taxon>
        <taxon>Lachnospiraceae</taxon>
        <taxon>Hungatella</taxon>
    </lineage>
</organism>